<keyword evidence="2" id="KW-1185">Reference proteome</keyword>
<protein>
    <submittedName>
        <fullName evidence="1">Uncharacterized protein</fullName>
    </submittedName>
</protein>
<dbReference type="Proteomes" id="UP001157502">
    <property type="component" value="Chromosome 15"/>
</dbReference>
<name>A0ACC2GC86_DALPE</name>
<accession>A0ACC2GC86</accession>
<comment type="caution">
    <text evidence="1">The sequence shown here is derived from an EMBL/GenBank/DDBJ whole genome shotgun (WGS) entry which is preliminary data.</text>
</comment>
<dbReference type="EMBL" id="CM055742">
    <property type="protein sequence ID" value="KAJ8001262.1"/>
    <property type="molecule type" value="Genomic_DNA"/>
</dbReference>
<evidence type="ECO:0000313" key="1">
    <source>
        <dbReference type="EMBL" id="KAJ8001262.1"/>
    </source>
</evidence>
<evidence type="ECO:0000313" key="2">
    <source>
        <dbReference type="Proteomes" id="UP001157502"/>
    </source>
</evidence>
<gene>
    <name evidence="1" type="ORF">DPEC_G00192500</name>
</gene>
<organism evidence="1 2">
    <name type="scientific">Dallia pectoralis</name>
    <name type="common">Alaska blackfish</name>
    <dbReference type="NCBI Taxonomy" id="75939"/>
    <lineage>
        <taxon>Eukaryota</taxon>
        <taxon>Metazoa</taxon>
        <taxon>Chordata</taxon>
        <taxon>Craniata</taxon>
        <taxon>Vertebrata</taxon>
        <taxon>Euteleostomi</taxon>
        <taxon>Actinopterygii</taxon>
        <taxon>Neopterygii</taxon>
        <taxon>Teleostei</taxon>
        <taxon>Protacanthopterygii</taxon>
        <taxon>Esociformes</taxon>
        <taxon>Umbridae</taxon>
        <taxon>Dallia</taxon>
    </lineage>
</organism>
<sequence length="233" mass="25522">MDDAANIHASIVTVTDPLTTWTTVGAKDGRRGSLPLFSPVDEVSLLTLSNYYAPLETLQGAGMEVEHEAMSSPLHSMEKQPAVPNPTRPVKTSIYKSRKRPISTMPTDRCEKRRRCFSTSEIGSDIGCVPLVTSPATDGFSVLSDDVIHLAPLSRLATTAGAEPATPPSSRELQSHTTYLIHQNLSSYMYNDTSLPQVLLLSDSFIKGIKLSACITYCLSNEQLPYDQKENYK</sequence>
<proteinExistence type="predicted"/>
<reference evidence="1" key="1">
    <citation type="submission" date="2021-05" db="EMBL/GenBank/DDBJ databases">
        <authorList>
            <person name="Pan Q."/>
            <person name="Jouanno E."/>
            <person name="Zahm M."/>
            <person name="Klopp C."/>
            <person name="Cabau C."/>
            <person name="Louis A."/>
            <person name="Berthelot C."/>
            <person name="Parey E."/>
            <person name="Roest Crollius H."/>
            <person name="Montfort J."/>
            <person name="Robinson-Rechavi M."/>
            <person name="Bouchez O."/>
            <person name="Lampietro C."/>
            <person name="Lopez Roques C."/>
            <person name="Donnadieu C."/>
            <person name="Postlethwait J."/>
            <person name="Bobe J."/>
            <person name="Dillon D."/>
            <person name="Chandos A."/>
            <person name="von Hippel F."/>
            <person name="Guiguen Y."/>
        </authorList>
    </citation>
    <scope>NUCLEOTIDE SEQUENCE</scope>
    <source>
        <strain evidence="1">YG-Jan2019</strain>
    </source>
</reference>